<organism evidence="1">
    <name type="scientific">Vitis vinifera</name>
    <name type="common">Grape</name>
    <dbReference type="NCBI Taxonomy" id="29760"/>
    <lineage>
        <taxon>Eukaryota</taxon>
        <taxon>Viridiplantae</taxon>
        <taxon>Streptophyta</taxon>
        <taxon>Embryophyta</taxon>
        <taxon>Tracheophyta</taxon>
        <taxon>Spermatophyta</taxon>
        <taxon>Magnoliopsida</taxon>
        <taxon>eudicotyledons</taxon>
        <taxon>Gunneridae</taxon>
        <taxon>Pentapetalae</taxon>
        <taxon>rosids</taxon>
        <taxon>Vitales</taxon>
        <taxon>Vitaceae</taxon>
        <taxon>Viteae</taxon>
        <taxon>Vitis</taxon>
    </lineage>
</organism>
<reference evidence="1" key="1">
    <citation type="journal article" date="2007" name="PLoS ONE">
        <title>The first genome sequence of an elite grapevine cultivar (Pinot noir Vitis vinifera L.): coping with a highly heterozygous genome.</title>
        <authorList>
            <person name="Velasco R."/>
            <person name="Zharkikh A."/>
            <person name="Troggio M."/>
            <person name="Cartwright D.A."/>
            <person name="Cestaro A."/>
            <person name="Pruss D."/>
            <person name="Pindo M."/>
            <person name="FitzGerald L.M."/>
            <person name="Vezzulli S."/>
            <person name="Reid J."/>
            <person name="Malacarne G."/>
            <person name="Iliev D."/>
            <person name="Coppola G."/>
            <person name="Wardell B."/>
            <person name="Micheletti D."/>
            <person name="Macalma T."/>
            <person name="Facci M."/>
            <person name="Mitchell J.T."/>
            <person name="Perazzolli M."/>
            <person name="Eldredge G."/>
            <person name="Gatto P."/>
            <person name="Oyzerski R."/>
            <person name="Moretto M."/>
            <person name="Gutin N."/>
            <person name="Stefanini M."/>
            <person name="Chen Y."/>
            <person name="Segala C."/>
            <person name="Davenport C."/>
            <person name="Dematte L."/>
            <person name="Mraz A."/>
            <person name="Battilana J."/>
            <person name="Stormo K."/>
            <person name="Costa F."/>
            <person name="Tao Q."/>
            <person name="Si-Ammour A."/>
            <person name="Harkins T."/>
            <person name="Lackey A."/>
            <person name="Perbost C."/>
            <person name="Taillon B."/>
            <person name="Stella A."/>
            <person name="Solovyev V."/>
            <person name="Fawcett J.A."/>
            <person name="Sterck L."/>
            <person name="Vandepoele K."/>
            <person name="Grando S.M."/>
            <person name="Toppo S."/>
            <person name="Moser C."/>
            <person name="Lanchbury J."/>
            <person name="Bogden R."/>
            <person name="Skolnick M."/>
            <person name="Sgaramella V."/>
            <person name="Bhatnagar S.K."/>
            <person name="Fontana P."/>
            <person name="Gutin A."/>
            <person name="Van de Peer Y."/>
            <person name="Salamini F."/>
            <person name="Viola R."/>
        </authorList>
    </citation>
    <scope>NUCLEOTIDE SEQUENCE</scope>
</reference>
<dbReference type="EMBL" id="AM461804">
    <property type="protein sequence ID" value="CAN72419.1"/>
    <property type="molecule type" value="Genomic_DNA"/>
</dbReference>
<sequence length="134" mass="15023">MSIQPMPILLPYLDVSHPESFSAATPPGCLTSGILPLRHSIRMPHIRNPSLPPLHPDASHPESFSAAIPSGYITSEILPPPFHPDISHPESYPPTFHLLRMSHIRSSIQPTFHLLRMSHIRNSIQPTFHLFLHS</sequence>
<dbReference type="AlphaFoldDB" id="A5BJN9"/>
<proteinExistence type="predicted"/>
<name>A5BJN9_VITVI</name>
<accession>A5BJN9</accession>
<gene>
    <name evidence="1" type="ORF">VITISV_018949</name>
</gene>
<evidence type="ECO:0000313" key="1">
    <source>
        <dbReference type="EMBL" id="CAN72419.1"/>
    </source>
</evidence>
<protein>
    <submittedName>
        <fullName evidence="1">Uncharacterized protein</fullName>
    </submittedName>
</protein>